<organism evidence="2 3">
    <name type="scientific">Neptunicella marina</name>
    <dbReference type="NCBI Taxonomy" id="2125989"/>
    <lineage>
        <taxon>Bacteria</taxon>
        <taxon>Pseudomonadati</taxon>
        <taxon>Pseudomonadota</taxon>
        <taxon>Gammaproteobacteria</taxon>
        <taxon>Alteromonadales</taxon>
        <taxon>Alteromonadaceae</taxon>
        <taxon>Neptunicella</taxon>
    </lineage>
</organism>
<dbReference type="Gene3D" id="2.40.10.220">
    <property type="entry name" value="predicted glycosyltransferase like domains"/>
    <property type="match status" value="1"/>
</dbReference>
<sequence length="809" mass="93888">MAQEFEQYQDILEQLKPVINEPDFNNTLSSIAANVSKPKRFLIKMELRRQARPCEQIIDLRGLVDGRCGSYEYGGLTHFLDPIAIEVFERQIRAFGHYTVGVYEAVNNTENNFRVMHQKELNGEQITPGSSAEAQHAYPTRIINFRAYRQRQEERMNFVVNIELVNQFDEHTAASTMDVSVNGLKVKVRRGQLFQPHESLHIYFRGLSIDHNSMNIAEGVPYEIIAVDKVDEDQILTLCRTHTHETPKFDAFLERFIQGNKRRYKVNMENTIEAITSKGYEQYYIPQFNSLPVFIEQQQEKLIPRFALTNDGNREHFHYWCDESGQLRIEHLFHQQRLNELLEQREIYVYAFNRINKGKTFFYSASAHQLHQQELLKTQFLGYGSRKASWRVYKLQLLDINPEQSFAPLSLPDELGPQVKKLNTPPPARLMAKLIRLKYIALLTDITEDWNTIAYQKYKFNKSMLPNIKPFAHPRVEAENSISMHRFKYQNLRTEDRFQLRSKVELDFDGEEILGVTEDISVHGVKIELDTPFKGRIFDEVELSFPQLQKISQKYPLHGLVYEVKNINHEGTILHLNAVQYEEENTAQLFFDQLIKANRDKLKSYMNNEEHPGIGEALRNMYAANIVNIPFYLGKDGVKIHTDAVGHIHDQAHAALPALSHQAEYGTLNLYPLFAASNPPFLFEALKTLKNNSPAIMRELFIAFNPDETDYFQSFKVKFVEQFDQDAKRREFIAQALGGGQFIALKVFLTKTGRPDTELLRTEMNYIGVYAMHKAKQLEEHLWSVAGVGNLIDITGEVLLRYGFEERVF</sequence>
<keyword evidence="3" id="KW-1185">Reference proteome</keyword>
<proteinExistence type="predicted"/>
<reference evidence="2" key="1">
    <citation type="journal article" date="2018" name="Int. J. Syst. Evol. Microbiol.">
        <title>Neptunicella marina gen. nov., sp. nov., isolated from surface seawater.</title>
        <authorList>
            <person name="Liu X."/>
            <person name="Lai Q."/>
            <person name="Du Y."/>
            <person name="Zhang X."/>
            <person name="Liu Z."/>
            <person name="Sun F."/>
            <person name="Shao Z."/>
        </authorList>
    </citation>
    <scope>NUCLEOTIDE SEQUENCE</scope>
    <source>
        <strain evidence="2">S27-2</strain>
    </source>
</reference>
<evidence type="ECO:0000259" key="1">
    <source>
        <dbReference type="Pfam" id="PF07238"/>
    </source>
</evidence>
<dbReference type="AlphaFoldDB" id="A0A8J6ISY9"/>
<dbReference type="GO" id="GO:0035438">
    <property type="term" value="F:cyclic-di-GMP binding"/>
    <property type="evidence" value="ECO:0007669"/>
    <property type="project" value="InterPro"/>
</dbReference>
<dbReference type="Pfam" id="PF07238">
    <property type="entry name" value="PilZ"/>
    <property type="match status" value="2"/>
</dbReference>
<feature type="domain" description="PilZ" evidence="1">
    <location>
        <begin position="492"/>
        <end position="571"/>
    </location>
</feature>
<evidence type="ECO:0000313" key="2">
    <source>
        <dbReference type="EMBL" id="MBC3765048.1"/>
    </source>
</evidence>
<dbReference type="EMBL" id="JACNEP010000002">
    <property type="protein sequence ID" value="MBC3765048.1"/>
    <property type="molecule type" value="Genomic_DNA"/>
</dbReference>
<dbReference type="InterPro" id="IPR009875">
    <property type="entry name" value="PilZ_domain"/>
</dbReference>
<comment type="caution">
    <text evidence="2">The sequence shown here is derived from an EMBL/GenBank/DDBJ whole genome shotgun (WGS) entry which is preliminary data.</text>
</comment>
<gene>
    <name evidence="2" type="ORF">H8B19_04105</name>
</gene>
<dbReference type="RefSeq" id="WP_186505508.1">
    <property type="nucleotide sequence ID" value="NZ_JACNEP010000002.1"/>
</dbReference>
<protein>
    <submittedName>
        <fullName evidence="2">PilZ domain-containing protein</fullName>
    </submittedName>
</protein>
<feature type="domain" description="PilZ" evidence="1">
    <location>
        <begin position="150"/>
        <end position="232"/>
    </location>
</feature>
<name>A0A8J6ISY9_9ALTE</name>
<dbReference type="SUPFAM" id="SSF141371">
    <property type="entry name" value="PilZ domain-like"/>
    <property type="match status" value="1"/>
</dbReference>
<accession>A0A8J6ISY9</accession>
<dbReference type="Proteomes" id="UP000601768">
    <property type="component" value="Unassembled WGS sequence"/>
</dbReference>
<evidence type="ECO:0000313" key="3">
    <source>
        <dbReference type="Proteomes" id="UP000601768"/>
    </source>
</evidence>
<reference evidence="2" key="2">
    <citation type="submission" date="2020-08" db="EMBL/GenBank/DDBJ databases">
        <authorList>
            <person name="Lai Q."/>
        </authorList>
    </citation>
    <scope>NUCLEOTIDE SEQUENCE</scope>
    <source>
        <strain evidence="2">S27-2</strain>
    </source>
</reference>